<dbReference type="Proteomes" id="UP000796880">
    <property type="component" value="Unassembled WGS sequence"/>
</dbReference>
<gene>
    <name evidence="1" type="ORF">FNV43_RR00708</name>
</gene>
<sequence>MRAHVHARGFGRPPVAAMVPEEDLDEDTKEDCLDTDGYVPYGYFPKSIDPEDFDPWDELANHQDFDVVVTLLFRPTKNVHFKPESISGDATGRLLEAIKLLVGRMQQAV</sequence>
<name>A0A8K0MSN7_9ROSA</name>
<organism evidence="1 2">
    <name type="scientific">Rhamnella rubrinervis</name>
    <dbReference type="NCBI Taxonomy" id="2594499"/>
    <lineage>
        <taxon>Eukaryota</taxon>
        <taxon>Viridiplantae</taxon>
        <taxon>Streptophyta</taxon>
        <taxon>Embryophyta</taxon>
        <taxon>Tracheophyta</taxon>
        <taxon>Spermatophyta</taxon>
        <taxon>Magnoliopsida</taxon>
        <taxon>eudicotyledons</taxon>
        <taxon>Gunneridae</taxon>
        <taxon>Pentapetalae</taxon>
        <taxon>rosids</taxon>
        <taxon>fabids</taxon>
        <taxon>Rosales</taxon>
        <taxon>Rhamnaceae</taxon>
        <taxon>rhamnoid group</taxon>
        <taxon>Rhamneae</taxon>
        <taxon>Rhamnella</taxon>
    </lineage>
</organism>
<evidence type="ECO:0000313" key="2">
    <source>
        <dbReference type="Proteomes" id="UP000796880"/>
    </source>
</evidence>
<keyword evidence="2" id="KW-1185">Reference proteome</keyword>
<reference evidence="1" key="1">
    <citation type="submission" date="2020-03" db="EMBL/GenBank/DDBJ databases">
        <title>A high-quality chromosome-level genome assembly of a woody plant with both climbing and erect habits, Rhamnella rubrinervis.</title>
        <authorList>
            <person name="Lu Z."/>
            <person name="Yang Y."/>
            <person name="Zhu X."/>
            <person name="Sun Y."/>
        </authorList>
    </citation>
    <scope>NUCLEOTIDE SEQUENCE</scope>
    <source>
        <strain evidence="1">BYM</strain>
        <tissue evidence="1">Leaf</tissue>
    </source>
</reference>
<dbReference type="AlphaFoldDB" id="A0A8K0MSN7"/>
<evidence type="ECO:0000313" key="1">
    <source>
        <dbReference type="EMBL" id="KAF3456065.1"/>
    </source>
</evidence>
<comment type="caution">
    <text evidence="1">The sequence shown here is derived from an EMBL/GenBank/DDBJ whole genome shotgun (WGS) entry which is preliminary data.</text>
</comment>
<protein>
    <submittedName>
        <fullName evidence="1">Uncharacterized protein</fullName>
    </submittedName>
</protein>
<accession>A0A8K0MSN7</accession>
<dbReference type="EMBL" id="VOIH02000001">
    <property type="protein sequence ID" value="KAF3456065.1"/>
    <property type="molecule type" value="Genomic_DNA"/>
</dbReference>
<proteinExistence type="predicted"/>